<keyword evidence="18" id="KW-0131">Cell cycle</keyword>
<evidence type="ECO:0000256" key="12">
    <source>
        <dbReference type="ARBA" id="ARBA00041185"/>
    </source>
</evidence>
<feature type="transmembrane region" description="Helical" evidence="17">
    <location>
        <begin position="164"/>
        <end position="179"/>
    </location>
</feature>
<evidence type="ECO:0000313" key="18">
    <source>
        <dbReference type="EMBL" id="RKT58344.1"/>
    </source>
</evidence>
<feature type="transmembrane region" description="Helical" evidence="17">
    <location>
        <begin position="71"/>
        <end position="92"/>
    </location>
</feature>
<keyword evidence="4 17" id="KW-0812">Transmembrane</keyword>
<dbReference type="AlphaFoldDB" id="A0A495WB29"/>
<dbReference type="Proteomes" id="UP000269493">
    <property type="component" value="Unassembled WGS sequence"/>
</dbReference>
<dbReference type="GO" id="GO:0009252">
    <property type="term" value="P:peptidoglycan biosynthetic process"/>
    <property type="evidence" value="ECO:0007669"/>
    <property type="project" value="UniProtKB-KW"/>
</dbReference>
<dbReference type="GeneID" id="92928776"/>
<gene>
    <name evidence="18" type="ORF">BC742_1417</name>
</gene>
<dbReference type="GO" id="GO:0008360">
    <property type="term" value="P:regulation of cell shape"/>
    <property type="evidence" value="ECO:0007669"/>
    <property type="project" value="UniProtKB-KW"/>
</dbReference>
<evidence type="ECO:0000256" key="5">
    <source>
        <dbReference type="ARBA" id="ARBA00022960"/>
    </source>
</evidence>
<keyword evidence="7 17" id="KW-1133">Transmembrane helix</keyword>
<feature type="transmembrane region" description="Helical" evidence="17">
    <location>
        <begin position="12"/>
        <end position="31"/>
    </location>
</feature>
<sequence length="410" mass="45338">MDTVKSILKGDKYIWGVYLMLCMISIVEMYSATSTLTFKIQDYLAPTIRHTLILFCGTIGVIIIHNFHYKWFKLIPVVLLPLSFILLVYAMFFGEEVNGAQRWLTICGIPLQPSELAKMAVVITVSFILAKKQVPGGVQPDTFKTILIIVSIFCMLILPENFSTSALLGLVCFCLMLIGRVELIKLFKLVAVLAGFVIVLFSISPYIPENTPVLDRIPTWRARILNFSHGNDVPEYAVKTNDKNYQVHHARMAIANGGAIGTFPGNSRERDFLPQAYSDFIYAIIIEEMGVVGGVVVMALYLSLLIRAGMIAKKCTRAFPAFLIMGIAMMIVFQAIVNMSVASGLIPVTGQPLPLISRGGTSTIITCAYFGIMLSISRYATQDAIKEEKELTGEETEIPEDISAPNPNML</sequence>
<feature type="transmembrane region" description="Helical" evidence="17">
    <location>
        <begin position="280"/>
        <end position="306"/>
    </location>
</feature>
<evidence type="ECO:0000313" key="19">
    <source>
        <dbReference type="Proteomes" id="UP000269493"/>
    </source>
</evidence>
<evidence type="ECO:0000256" key="1">
    <source>
        <dbReference type="ARBA" id="ARBA00004141"/>
    </source>
</evidence>
<evidence type="ECO:0000256" key="11">
    <source>
        <dbReference type="ARBA" id="ARBA00038053"/>
    </source>
</evidence>
<dbReference type="Pfam" id="PF01098">
    <property type="entry name" value="FTSW_RODA_SPOVE"/>
    <property type="match status" value="1"/>
</dbReference>
<dbReference type="GO" id="GO:0051301">
    <property type="term" value="P:cell division"/>
    <property type="evidence" value="ECO:0007669"/>
    <property type="project" value="UniProtKB-KW"/>
</dbReference>
<comment type="subcellular location">
    <subcellularLocation>
        <location evidence="1">Membrane</location>
        <topology evidence="1">Multi-pass membrane protein</topology>
    </subcellularLocation>
</comment>
<evidence type="ECO:0000256" key="8">
    <source>
        <dbReference type="ARBA" id="ARBA00023136"/>
    </source>
</evidence>
<accession>A0A495WB29</accession>
<dbReference type="EC" id="2.4.99.28" evidence="14"/>
<name>A0A495WB29_9BACT</name>
<protein>
    <recommendedName>
        <fullName evidence="12">Probable peptidoglycan glycosyltransferase FtsW</fullName>
        <ecNumber evidence="14">2.4.99.28</ecNumber>
    </recommendedName>
    <alternativeName>
        <fullName evidence="13">Cell division protein FtsW</fullName>
    </alternativeName>
    <alternativeName>
        <fullName evidence="10">Cell wall polymerase</fullName>
    </alternativeName>
    <alternativeName>
        <fullName evidence="9">Peptidoglycan polymerase</fullName>
    </alternativeName>
</protein>
<keyword evidence="6" id="KW-0573">Peptidoglycan synthesis</keyword>
<evidence type="ECO:0000256" key="9">
    <source>
        <dbReference type="ARBA" id="ARBA00032370"/>
    </source>
</evidence>
<dbReference type="GO" id="GO:0008955">
    <property type="term" value="F:peptidoglycan glycosyltransferase activity"/>
    <property type="evidence" value="ECO:0007669"/>
    <property type="project" value="UniProtKB-EC"/>
</dbReference>
<dbReference type="PANTHER" id="PTHR30474:SF2">
    <property type="entry name" value="PEPTIDOGLYCAN GLYCOSYLTRANSFERASE FTSW-RELATED"/>
    <property type="match status" value="1"/>
</dbReference>
<comment type="caution">
    <text evidence="18">The sequence shown here is derived from an EMBL/GenBank/DDBJ whole genome shotgun (WGS) entry which is preliminary data.</text>
</comment>
<evidence type="ECO:0000256" key="13">
    <source>
        <dbReference type="ARBA" id="ARBA00041418"/>
    </source>
</evidence>
<dbReference type="InterPro" id="IPR001182">
    <property type="entry name" value="FtsW/RodA"/>
</dbReference>
<evidence type="ECO:0000256" key="16">
    <source>
        <dbReference type="SAM" id="MobiDB-lite"/>
    </source>
</evidence>
<keyword evidence="18" id="KW-0132">Cell division</keyword>
<organism evidence="18 19">
    <name type="scientific">Coprobacter fastidiosus NSB1 = JCM 33896</name>
    <dbReference type="NCBI Taxonomy" id="1349822"/>
    <lineage>
        <taxon>Bacteria</taxon>
        <taxon>Pseudomonadati</taxon>
        <taxon>Bacteroidota</taxon>
        <taxon>Bacteroidia</taxon>
        <taxon>Bacteroidales</taxon>
        <taxon>Barnesiellaceae</taxon>
        <taxon>Coprobacter</taxon>
    </lineage>
</organism>
<evidence type="ECO:0000256" key="3">
    <source>
        <dbReference type="ARBA" id="ARBA00022679"/>
    </source>
</evidence>
<keyword evidence="5" id="KW-0133">Cell shape</keyword>
<feature type="transmembrane region" description="Helical" evidence="17">
    <location>
        <begin position="356"/>
        <end position="376"/>
    </location>
</feature>
<feature type="transmembrane region" description="Helical" evidence="17">
    <location>
        <begin position="43"/>
        <end position="64"/>
    </location>
</feature>
<keyword evidence="3" id="KW-0808">Transferase</keyword>
<feature type="transmembrane region" description="Helical" evidence="17">
    <location>
        <begin position="318"/>
        <end position="336"/>
    </location>
</feature>
<evidence type="ECO:0000256" key="15">
    <source>
        <dbReference type="ARBA" id="ARBA00049902"/>
    </source>
</evidence>
<feature type="region of interest" description="Disordered" evidence="16">
    <location>
        <begin position="390"/>
        <end position="410"/>
    </location>
</feature>
<evidence type="ECO:0000256" key="14">
    <source>
        <dbReference type="ARBA" id="ARBA00044770"/>
    </source>
</evidence>
<dbReference type="OrthoDB" id="9812661at2"/>
<evidence type="ECO:0000256" key="6">
    <source>
        <dbReference type="ARBA" id="ARBA00022984"/>
    </source>
</evidence>
<comment type="catalytic activity">
    <reaction evidence="15">
        <text>[GlcNAc-(1-&gt;4)-Mur2Ac(oyl-L-Ala-gamma-D-Glu-L-Lys-D-Ala-D-Ala)](n)-di-trans,octa-cis-undecaprenyl diphosphate + beta-D-GlcNAc-(1-&gt;4)-Mur2Ac(oyl-L-Ala-gamma-D-Glu-L-Lys-D-Ala-D-Ala)-di-trans,octa-cis-undecaprenyl diphosphate = [GlcNAc-(1-&gt;4)-Mur2Ac(oyl-L-Ala-gamma-D-Glu-L-Lys-D-Ala-D-Ala)](n+1)-di-trans,octa-cis-undecaprenyl diphosphate + di-trans,octa-cis-undecaprenyl diphosphate + H(+)</text>
        <dbReference type="Rhea" id="RHEA:23708"/>
        <dbReference type="Rhea" id="RHEA-COMP:9602"/>
        <dbReference type="Rhea" id="RHEA-COMP:9603"/>
        <dbReference type="ChEBI" id="CHEBI:15378"/>
        <dbReference type="ChEBI" id="CHEBI:58405"/>
        <dbReference type="ChEBI" id="CHEBI:60033"/>
        <dbReference type="ChEBI" id="CHEBI:78435"/>
        <dbReference type="EC" id="2.4.99.28"/>
    </reaction>
</comment>
<dbReference type="GO" id="GO:0005886">
    <property type="term" value="C:plasma membrane"/>
    <property type="evidence" value="ECO:0007669"/>
    <property type="project" value="TreeGrafter"/>
</dbReference>
<keyword evidence="8 17" id="KW-0472">Membrane</keyword>
<keyword evidence="19" id="KW-1185">Reference proteome</keyword>
<dbReference type="GO" id="GO:0015648">
    <property type="term" value="F:lipid-linked peptidoglycan transporter activity"/>
    <property type="evidence" value="ECO:0007669"/>
    <property type="project" value="TreeGrafter"/>
</dbReference>
<reference evidence="18 19" key="1">
    <citation type="submission" date="2018-10" db="EMBL/GenBank/DDBJ databases">
        <title>Genomic Encyclopedia of Archaeal and Bacterial Type Strains, Phase II (KMG-II): from individual species to whole genera.</title>
        <authorList>
            <person name="Goeker M."/>
        </authorList>
    </citation>
    <scope>NUCLEOTIDE SEQUENCE [LARGE SCALE GENOMIC DNA]</scope>
    <source>
        <strain evidence="18 19">NSB1</strain>
    </source>
</reference>
<dbReference type="EMBL" id="RBXN01000004">
    <property type="protein sequence ID" value="RKT58344.1"/>
    <property type="molecule type" value="Genomic_DNA"/>
</dbReference>
<evidence type="ECO:0000256" key="7">
    <source>
        <dbReference type="ARBA" id="ARBA00022989"/>
    </source>
</evidence>
<keyword evidence="2" id="KW-0328">Glycosyltransferase</keyword>
<proteinExistence type="inferred from homology"/>
<dbReference type="GO" id="GO:0032153">
    <property type="term" value="C:cell division site"/>
    <property type="evidence" value="ECO:0007669"/>
    <property type="project" value="TreeGrafter"/>
</dbReference>
<evidence type="ECO:0000256" key="4">
    <source>
        <dbReference type="ARBA" id="ARBA00022692"/>
    </source>
</evidence>
<evidence type="ECO:0000256" key="17">
    <source>
        <dbReference type="SAM" id="Phobius"/>
    </source>
</evidence>
<dbReference type="RefSeq" id="WP_009318116.1">
    <property type="nucleotide sequence ID" value="NZ_KI440835.1"/>
</dbReference>
<dbReference type="PANTHER" id="PTHR30474">
    <property type="entry name" value="CELL CYCLE PROTEIN"/>
    <property type="match status" value="1"/>
</dbReference>
<comment type="similarity">
    <text evidence="11">Belongs to the SEDS family. FtsW subfamily.</text>
</comment>
<evidence type="ECO:0000256" key="10">
    <source>
        <dbReference type="ARBA" id="ARBA00033270"/>
    </source>
</evidence>
<feature type="transmembrane region" description="Helical" evidence="17">
    <location>
        <begin position="186"/>
        <end position="207"/>
    </location>
</feature>
<evidence type="ECO:0000256" key="2">
    <source>
        <dbReference type="ARBA" id="ARBA00022676"/>
    </source>
</evidence>